<proteinExistence type="inferred from homology"/>
<dbReference type="Proteomes" id="UP000709295">
    <property type="component" value="Unassembled WGS sequence"/>
</dbReference>
<organism evidence="11 12">
    <name type="scientific">Phytophthora aleatoria</name>
    <dbReference type="NCBI Taxonomy" id="2496075"/>
    <lineage>
        <taxon>Eukaryota</taxon>
        <taxon>Sar</taxon>
        <taxon>Stramenopiles</taxon>
        <taxon>Oomycota</taxon>
        <taxon>Peronosporomycetes</taxon>
        <taxon>Peronosporales</taxon>
        <taxon>Peronosporaceae</taxon>
        <taxon>Phytophthora</taxon>
    </lineage>
</organism>
<dbReference type="InterPro" id="IPR035425">
    <property type="entry name" value="CENP-T/H4_C"/>
</dbReference>
<name>A0A8J5J5B4_9STRA</name>
<reference evidence="11" key="1">
    <citation type="submission" date="2021-01" db="EMBL/GenBank/DDBJ databases">
        <title>Phytophthora aleatoria, a newly-described species from Pinus radiata is distinct from Phytophthora cactorum isolates based on comparative genomics.</title>
        <authorList>
            <person name="Mcdougal R."/>
            <person name="Panda P."/>
            <person name="Williams N."/>
            <person name="Studholme D.J."/>
        </authorList>
    </citation>
    <scope>NUCLEOTIDE SEQUENCE</scope>
    <source>
        <strain evidence="11">NZFS 4037</strain>
    </source>
</reference>
<evidence type="ECO:0000256" key="9">
    <source>
        <dbReference type="ARBA" id="ARBA00023269"/>
    </source>
</evidence>
<keyword evidence="8" id="KW-0539">Nucleus</keyword>
<dbReference type="GO" id="GO:0000786">
    <property type="term" value="C:nucleosome"/>
    <property type="evidence" value="ECO:0007669"/>
    <property type="project" value="UniProtKB-KW"/>
</dbReference>
<accession>A0A8J5J5B4</accession>
<sequence length="95" mass="10572">KGVGQGGSKCHRRILRDTIQGISRVSIRRLARRAGVVRMSALVYEAIRAVLKVFVSNLVQDAVVYSEYANRKAITAMDVIHALKRQGRTLYGFQG</sequence>
<dbReference type="GO" id="GO:0003677">
    <property type="term" value="F:DNA binding"/>
    <property type="evidence" value="ECO:0007669"/>
    <property type="project" value="UniProtKB-KW"/>
</dbReference>
<dbReference type="Pfam" id="PF15511">
    <property type="entry name" value="CENP-T_C"/>
    <property type="match status" value="1"/>
</dbReference>
<dbReference type="CDD" id="cd22912">
    <property type="entry name" value="HFD_H4"/>
    <property type="match status" value="1"/>
</dbReference>
<evidence type="ECO:0000313" key="11">
    <source>
        <dbReference type="EMBL" id="KAG6959225.1"/>
    </source>
</evidence>
<dbReference type="GO" id="GO:0030527">
    <property type="term" value="F:structural constituent of chromatin"/>
    <property type="evidence" value="ECO:0007669"/>
    <property type="project" value="InterPro"/>
</dbReference>
<keyword evidence="9" id="KW-0544">Nucleosome core</keyword>
<keyword evidence="7" id="KW-0238">DNA-binding</keyword>
<evidence type="ECO:0000256" key="3">
    <source>
        <dbReference type="ARBA" id="ARBA00004286"/>
    </source>
</evidence>
<evidence type="ECO:0000259" key="10">
    <source>
        <dbReference type="Pfam" id="PF15511"/>
    </source>
</evidence>
<dbReference type="PANTHER" id="PTHR10484">
    <property type="entry name" value="HISTONE H4"/>
    <property type="match status" value="1"/>
</dbReference>
<evidence type="ECO:0000256" key="5">
    <source>
        <dbReference type="ARBA" id="ARBA00011538"/>
    </source>
</evidence>
<evidence type="ECO:0000256" key="8">
    <source>
        <dbReference type="ARBA" id="ARBA00023242"/>
    </source>
</evidence>
<dbReference type="EMBL" id="JAENGY010000624">
    <property type="protein sequence ID" value="KAG6959225.1"/>
    <property type="molecule type" value="Genomic_DNA"/>
</dbReference>
<dbReference type="GO" id="GO:0005634">
    <property type="term" value="C:nucleus"/>
    <property type="evidence" value="ECO:0007669"/>
    <property type="project" value="UniProtKB-SubCell"/>
</dbReference>
<comment type="subcellular location">
    <subcellularLocation>
        <location evidence="3">Chromosome</location>
    </subcellularLocation>
    <subcellularLocation>
        <location evidence="2">Nucleus</location>
    </subcellularLocation>
</comment>
<feature type="domain" description="CENP-T/Histone H4 histone fold" evidence="10">
    <location>
        <begin position="23"/>
        <end position="88"/>
    </location>
</feature>
<evidence type="ECO:0000256" key="1">
    <source>
        <dbReference type="ARBA" id="ARBA00002001"/>
    </source>
</evidence>
<dbReference type="InterPro" id="IPR001951">
    <property type="entry name" value="Histone_H4"/>
</dbReference>
<comment type="caution">
    <text evidence="11">The sequence shown here is derived from an EMBL/GenBank/DDBJ whole genome shotgun (WGS) entry which is preliminary data.</text>
</comment>
<comment type="function">
    <text evidence="1">Core component of nucleosome. Nucleosomes wrap and compact DNA into chromatin, limiting DNA accessibility to the cellular machineries which require DNA as a template. Histones thereby play a central role in transcription regulation, DNA repair, DNA replication and chromosomal stability. DNA accessibility is regulated via a complex set of post-translational modifications of histones, also called histone code, and nucleosome remodeling.</text>
</comment>
<evidence type="ECO:0000313" key="12">
    <source>
        <dbReference type="Proteomes" id="UP000709295"/>
    </source>
</evidence>
<keyword evidence="6" id="KW-0158">Chromosome</keyword>
<evidence type="ECO:0000256" key="2">
    <source>
        <dbReference type="ARBA" id="ARBA00004123"/>
    </source>
</evidence>
<evidence type="ECO:0000256" key="6">
    <source>
        <dbReference type="ARBA" id="ARBA00022454"/>
    </source>
</evidence>
<comment type="subunit">
    <text evidence="5">The nucleosome is a histone octamer containing two molecules each of H2A, H2B, H3 and H4 assembled in one H3-H4 heterotetramer and two H2A-H2B heterodimers. The octamer wraps approximately 147 bp of DNA.</text>
</comment>
<dbReference type="SMART" id="SM00417">
    <property type="entry name" value="H4"/>
    <property type="match status" value="1"/>
</dbReference>
<evidence type="ECO:0000256" key="7">
    <source>
        <dbReference type="ARBA" id="ARBA00023125"/>
    </source>
</evidence>
<dbReference type="FunFam" id="1.10.20.10:FF:000012">
    <property type="entry name" value="Histone H4"/>
    <property type="match status" value="1"/>
</dbReference>
<keyword evidence="12" id="KW-1185">Reference proteome</keyword>
<dbReference type="AlphaFoldDB" id="A0A8J5J5B4"/>
<protein>
    <recommendedName>
        <fullName evidence="10">CENP-T/Histone H4 histone fold domain-containing protein</fullName>
    </recommendedName>
</protein>
<gene>
    <name evidence="11" type="ORF">JG688_00010164</name>
</gene>
<evidence type="ECO:0000256" key="4">
    <source>
        <dbReference type="ARBA" id="ARBA00006564"/>
    </source>
</evidence>
<feature type="non-terminal residue" evidence="11">
    <location>
        <position position="1"/>
    </location>
</feature>
<comment type="similarity">
    <text evidence="4">Belongs to the histone H4 family.</text>
</comment>